<keyword evidence="3" id="KW-1185">Reference proteome</keyword>
<keyword evidence="1" id="KW-1133">Transmembrane helix</keyword>
<proteinExistence type="predicted"/>
<evidence type="ECO:0000313" key="3">
    <source>
        <dbReference type="Proteomes" id="UP001254759"/>
    </source>
</evidence>
<comment type="caution">
    <text evidence="2">The sequence shown here is derived from an EMBL/GenBank/DDBJ whole genome shotgun (WGS) entry which is preliminary data.</text>
</comment>
<evidence type="ECO:0008006" key="4">
    <source>
        <dbReference type="Google" id="ProtNLM"/>
    </source>
</evidence>
<gene>
    <name evidence="2" type="ORF">J2W94_003350</name>
</gene>
<dbReference type="RefSeq" id="WP_310095856.1">
    <property type="nucleotide sequence ID" value="NZ_JAVDTT010000005.1"/>
</dbReference>
<dbReference type="EMBL" id="JAVDTT010000005">
    <property type="protein sequence ID" value="MDR6843043.1"/>
    <property type="molecule type" value="Genomic_DNA"/>
</dbReference>
<feature type="transmembrane region" description="Helical" evidence="1">
    <location>
        <begin position="5"/>
        <end position="23"/>
    </location>
</feature>
<keyword evidence="1" id="KW-0472">Membrane</keyword>
<keyword evidence="1" id="KW-0812">Transmembrane</keyword>
<name>A0ABU1RW83_9GAMM</name>
<feature type="transmembrane region" description="Helical" evidence="1">
    <location>
        <begin position="35"/>
        <end position="56"/>
    </location>
</feature>
<organism evidence="2 3">
    <name type="scientific">Pseudoxanthomonas sacheonensis</name>
    <dbReference type="NCBI Taxonomy" id="443615"/>
    <lineage>
        <taxon>Bacteria</taxon>
        <taxon>Pseudomonadati</taxon>
        <taxon>Pseudomonadota</taxon>
        <taxon>Gammaproteobacteria</taxon>
        <taxon>Lysobacterales</taxon>
        <taxon>Lysobacteraceae</taxon>
        <taxon>Pseudoxanthomonas</taxon>
    </lineage>
</organism>
<reference evidence="2 3" key="1">
    <citation type="submission" date="2023-07" db="EMBL/GenBank/DDBJ databases">
        <title>Sorghum-associated microbial communities from plants grown in Nebraska, USA.</title>
        <authorList>
            <person name="Schachtman D."/>
        </authorList>
    </citation>
    <scope>NUCLEOTIDE SEQUENCE [LARGE SCALE GENOMIC DNA]</scope>
    <source>
        <strain evidence="2 3">BE107</strain>
    </source>
</reference>
<dbReference type="Proteomes" id="UP001254759">
    <property type="component" value="Unassembled WGS sequence"/>
</dbReference>
<evidence type="ECO:0000313" key="2">
    <source>
        <dbReference type="EMBL" id="MDR6843043.1"/>
    </source>
</evidence>
<accession>A0ABU1RW83</accession>
<evidence type="ECO:0000256" key="1">
    <source>
        <dbReference type="SAM" id="Phobius"/>
    </source>
</evidence>
<sequence length="135" mass="15279">MAAPYLMLACALAFLAVAIYQWLDPVNHRYSGNLILLSYIPATIGIFALCMAVYLLTYRATLTPNAIEIYRWPFGHKTYRLSDLERIEIREAGTTLHFRDLRRFTVYHHYSGGAHFLTALSANSSFKPNPHQGGA</sequence>
<protein>
    <recommendedName>
        <fullName evidence="4">PH domain-containing protein</fullName>
    </recommendedName>
</protein>